<dbReference type="OrthoDB" id="8442777at2"/>
<evidence type="ECO:0000313" key="4">
    <source>
        <dbReference type="EMBL" id="TXE15215.1"/>
    </source>
</evidence>
<evidence type="ECO:0000313" key="5">
    <source>
        <dbReference type="Proteomes" id="UP000321790"/>
    </source>
</evidence>
<name>A0A5C7B9I1_9FLAO</name>
<sequence length="202" mass="23785">MNYLAHIYLSGNNTLIQIGNFMADSIKGKKYTTYPKEIQIGILLHRQIDFFTDTHKTVKTSKKKLQKKYGLYSGIIVDILYDHFLAKNWSNYSNTPLDVYTTKFYNNLNKHYELLPSRIKNMMPYLITDNWLLSYQTTNGIAKVLNGMNKRTKNRAKMNEAIIELNLFYAEFEVEFTLFFKELIVFAENKLEEISLQFENIS</sequence>
<evidence type="ECO:0000256" key="1">
    <source>
        <dbReference type="ARBA" id="ARBA00022516"/>
    </source>
</evidence>
<evidence type="ECO:0000256" key="3">
    <source>
        <dbReference type="ARBA" id="ARBA00023098"/>
    </source>
</evidence>
<dbReference type="GO" id="GO:0006633">
    <property type="term" value="P:fatty acid biosynthetic process"/>
    <property type="evidence" value="ECO:0007669"/>
    <property type="project" value="InterPro"/>
</dbReference>
<dbReference type="PANTHER" id="PTHR38764:SF1">
    <property type="entry name" value="ACYL CARRIER PROTEIN PHOSPHODIESTERASE"/>
    <property type="match status" value="1"/>
</dbReference>
<evidence type="ECO:0000256" key="2">
    <source>
        <dbReference type="ARBA" id="ARBA00022801"/>
    </source>
</evidence>
<dbReference type="EMBL" id="VOSC01000005">
    <property type="protein sequence ID" value="TXE15215.1"/>
    <property type="molecule type" value="Genomic_DNA"/>
</dbReference>
<keyword evidence="2" id="KW-0378">Hydrolase</keyword>
<keyword evidence="3" id="KW-0443">Lipid metabolism</keyword>
<keyword evidence="5" id="KW-1185">Reference proteome</keyword>
<dbReference type="PANTHER" id="PTHR38764">
    <property type="entry name" value="ACYL CARRIER PROTEIN PHOSPHODIESTERASE"/>
    <property type="match status" value="1"/>
</dbReference>
<dbReference type="GO" id="GO:0008770">
    <property type="term" value="F:[acyl-carrier-protein] phosphodiesterase activity"/>
    <property type="evidence" value="ECO:0007669"/>
    <property type="project" value="InterPro"/>
</dbReference>
<organism evidence="4 5">
    <name type="scientific">Seonamhaeicola algicola</name>
    <dbReference type="NCBI Taxonomy" id="1719036"/>
    <lineage>
        <taxon>Bacteria</taxon>
        <taxon>Pseudomonadati</taxon>
        <taxon>Bacteroidota</taxon>
        <taxon>Flavobacteriia</taxon>
        <taxon>Flavobacteriales</taxon>
        <taxon>Flavobacteriaceae</taxon>
    </lineage>
</organism>
<reference evidence="5" key="1">
    <citation type="submission" date="2019-08" db="EMBL/GenBank/DDBJ databases">
        <title>Seonamhaeicola sediminis sp. nov., isolated from marine sediment.</title>
        <authorList>
            <person name="Cao W.R."/>
        </authorList>
    </citation>
    <scope>NUCLEOTIDE SEQUENCE [LARGE SCALE GENOMIC DNA]</scope>
    <source>
        <strain evidence="5">Gy8</strain>
    </source>
</reference>
<comment type="caution">
    <text evidence="4">The sequence shown here is derived from an EMBL/GenBank/DDBJ whole genome shotgun (WGS) entry which is preliminary data.</text>
</comment>
<dbReference type="Pfam" id="PF04336">
    <property type="entry name" value="ACP_PD"/>
    <property type="match status" value="1"/>
</dbReference>
<gene>
    <name evidence="4" type="ORF">FUA26_01540</name>
</gene>
<dbReference type="InterPro" id="IPR007431">
    <property type="entry name" value="ACP_PD"/>
</dbReference>
<dbReference type="RefSeq" id="WP_147130735.1">
    <property type="nucleotide sequence ID" value="NZ_VOSC01000005.1"/>
</dbReference>
<proteinExistence type="predicted"/>
<dbReference type="Proteomes" id="UP000321790">
    <property type="component" value="Unassembled WGS sequence"/>
</dbReference>
<protein>
    <submittedName>
        <fullName evidence="4">DUF479 domain-containing protein</fullName>
    </submittedName>
</protein>
<keyword evidence="1" id="KW-0444">Lipid biosynthesis</keyword>
<accession>A0A5C7B9I1</accession>
<dbReference type="PIRSF" id="PIRSF011489">
    <property type="entry name" value="DUF479"/>
    <property type="match status" value="1"/>
</dbReference>
<dbReference type="AlphaFoldDB" id="A0A5C7B9I1"/>